<feature type="domain" description="Leucine-binding protein" evidence="3">
    <location>
        <begin position="39"/>
        <end position="375"/>
    </location>
</feature>
<keyword evidence="2" id="KW-0732">Signal</keyword>
<evidence type="ECO:0000259" key="3">
    <source>
        <dbReference type="Pfam" id="PF13458"/>
    </source>
</evidence>
<dbReference type="PANTHER" id="PTHR30483">
    <property type="entry name" value="LEUCINE-SPECIFIC-BINDING PROTEIN"/>
    <property type="match status" value="1"/>
</dbReference>
<dbReference type="InterPro" id="IPR051010">
    <property type="entry name" value="BCAA_transport"/>
</dbReference>
<evidence type="ECO:0000313" key="4">
    <source>
        <dbReference type="EMBL" id="UYF94813.1"/>
    </source>
</evidence>
<dbReference type="RefSeq" id="WP_029546563.1">
    <property type="nucleotide sequence ID" value="NZ_CM002177.1"/>
</dbReference>
<dbReference type="PANTHER" id="PTHR30483:SF6">
    <property type="entry name" value="PERIPLASMIC BINDING PROTEIN OF ABC TRANSPORTER FOR NATURAL AMINO ACIDS"/>
    <property type="match status" value="1"/>
</dbReference>
<dbReference type="InterPro" id="IPR028081">
    <property type="entry name" value="Leu-bd"/>
</dbReference>
<evidence type="ECO:0000256" key="2">
    <source>
        <dbReference type="ARBA" id="ARBA00022729"/>
    </source>
</evidence>
<proteinExistence type="inferred from homology"/>
<evidence type="ECO:0000313" key="5">
    <source>
        <dbReference type="Proteomes" id="UP001163947"/>
    </source>
</evidence>
<dbReference type="Proteomes" id="UP001163947">
    <property type="component" value="Chromosome"/>
</dbReference>
<dbReference type="EMBL" id="CP106982">
    <property type="protein sequence ID" value="UYF94813.1"/>
    <property type="molecule type" value="Genomic_DNA"/>
</dbReference>
<accession>A0A0F6VMC5</accession>
<dbReference type="SUPFAM" id="SSF53822">
    <property type="entry name" value="Periplasmic binding protein-like I"/>
    <property type="match status" value="1"/>
</dbReference>
<dbReference type="AlphaFoldDB" id="A0A059MJ54"/>
<gene>
    <name evidence="4" type="ORF">OCS65_03275</name>
</gene>
<dbReference type="Gene3D" id="3.40.50.2300">
    <property type="match status" value="2"/>
</dbReference>
<comment type="similarity">
    <text evidence="1">Belongs to the leucine-binding protein family.</text>
</comment>
<dbReference type="InterPro" id="IPR028082">
    <property type="entry name" value="Peripla_BP_I"/>
</dbReference>
<sequence length="387" mass="39783">MKNKRIAVAALAGVAGLALTTACGSGGGGTVGSGEMPGEIKIVSVTDKTGLTAFGGLPQFRGIELAVEQVNSSGFLGESKLVLESRDAASDTQTAVSQATEATADRSVSALLGGISSAQAIAISPLVDRAKLPTVYTQSASDGVLGGDYTFRATPPQTTHIGTSLAHLEDLGVERVSVLFNAANPALAEMAEKNLPEGQAEHGYQIVSTTSVQNTTQDFASSATKIAGERPDAVAMLLTGAQNATAMRQLRQAGYTGPVLGQTGAGAKNLVPAGADGAGMFWTANFTLDQPAASSQEFVAAYRAKYNEDPLNYAAEGYDAAWLLARAIKASGGASREDIQRGLEQVTAEGFDGAQGEITFEGHDMRTPGVLVEWDGSREVVVAKPSA</sequence>
<name>A0A059MJ54_9NOCA</name>
<dbReference type="PROSITE" id="PS51257">
    <property type="entry name" value="PROKAR_LIPOPROTEIN"/>
    <property type="match status" value="1"/>
</dbReference>
<dbReference type="GeneID" id="83619406"/>
<dbReference type="KEGG" id="rav:AAT18_24865"/>
<evidence type="ECO:0000256" key="1">
    <source>
        <dbReference type="ARBA" id="ARBA00010062"/>
    </source>
</evidence>
<reference evidence="4" key="1">
    <citation type="submission" date="2022-09" db="EMBL/GenBank/DDBJ databases">
        <title>The genome sequence of Rhodococcus aetherivorans N1.</title>
        <authorList>
            <person name="Jiang W."/>
        </authorList>
    </citation>
    <scope>NUCLEOTIDE SEQUENCE</scope>
    <source>
        <strain evidence="4">N1</strain>
    </source>
</reference>
<accession>A0A059MJ54</accession>
<organism evidence="4 5">
    <name type="scientific">Rhodococcus aetherivorans</name>
    <dbReference type="NCBI Taxonomy" id="191292"/>
    <lineage>
        <taxon>Bacteria</taxon>
        <taxon>Bacillati</taxon>
        <taxon>Actinomycetota</taxon>
        <taxon>Actinomycetes</taxon>
        <taxon>Mycobacteriales</taxon>
        <taxon>Nocardiaceae</taxon>
        <taxon>Rhodococcus</taxon>
    </lineage>
</organism>
<protein>
    <submittedName>
        <fullName evidence="4">ABC transporter substrate-binding protein</fullName>
    </submittedName>
</protein>
<dbReference type="Pfam" id="PF13458">
    <property type="entry name" value="Peripla_BP_6"/>
    <property type="match status" value="1"/>
</dbReference>